<evidence type="ECO:0000313" key="1">
    <source>
        <dbReference type="EMBL" id="SCS70921.1"/>
    </source>
</evidence>
<dbReference type="AlphaFoldDB" id="A0A1D4KV99"/>
<keyword evidence="3" id="KW-1185">Reference proteome</keyword>
<sequence>MAERITNIKRMHKSEEQVKQESLAEVTDAIAANKDSILKAINLINTLDDAKILDAMSGAVKSRGVIANKFSVELNKEQYTGLISNMASLVFLLGDLDVDDLTTMLNKVNKGLSVANKANPNQKTSITGLMSILKDDEMNRSLTYMLNMLRGMSRDS</sequence>
<protein>
    <submittedName>
        <fullName evidence="2">Uncharacterized conserved protein</fullName>
    </submittedName>
</protein>
<dbReference type="InterPro" id="IPR012440">
    <property type="entry name" value="DUF1641"/>
</dbReference>
<evidence type="ECO:0000313" key="2">
    <source>
        <dbReference type="EMBL" id="SCS77850.1"/>
    </source>
</evidence>
<proteinExistence type="predicted"/>
<dbReference type="Pfam" id="PF07849">
    <property type="entry name" value="DUF1641"/>
    <property type="match status" value="1"/>
</dbReference>
<dbReference type="EMBL" id="FMPG01000003">
    <property type="protein sequence ID" value="SCS77850.1"/>
    <property type="molecule type" value="Genomic_DNA"/>
</dbReference>
<dbReference type="PANTHER" id="PTHR38433:SF1">
    <property type="entry name" value="DUF1641 DOMAIN-CONTAINING PROTEIN"/>
    <property type="match status" value="1"/>
</dbReference>
<accession>A0A1D4KV99</accession>
<dbReference type="OrthoDB" id="147801at2"/>
<evidence type="ECO:0000313" key="4">
    <source>
        <dbReference type="Proteomes" id="UP000095768"/>
    </source>
</evidence>
<name>A0A1D4KV99_9STAP</name>
<evidence type="ECO:0000313" key="3">
    <source>
        <dbReference type="Proteomes" id="UP000095412"/>
    </source>
</evidence>
<dbReference type="Proteomes" id="UP000095412">
    <property type="component" value="Unassembled WGS sequence"/>
</dbReference>
<reference evidence="1 3" key="2">
    <citation type="submission" date="2016-09" db="EMBL/GenBank/DDBJ databases">
        <authorList>
            <consortium name="Pathogen Informatics"/>
            <person name="Sun Q."/>
            <person name="Inoue M."/>
        </authorList>
    </citation>
    <scope>NUCLEOTIDE SEQUENCE [LARGE SCALE GENOMIC DNA]</scope>
    <source>
        <strain evidence="1 3">82C</strain>
    </source>
</reference>
<dbReference type="PANTHER" id="PTHR38433">
    <property type="match status" value="1"/>
</dbReference>
<dbReference type="EMBL" id="FMPI01000005">
    <property type="protein sequence ID" value="SCS70921.1"/>
    <property type="molecule type" value="Genomic_DNA"/>
</dbReference>
<organism evidence="2 4">
    <name type="scientific">Staphylococcus caeli</name>
    <dbReference type="NCBI Taxonomy" id="2201815"/>
    <lineage>
        <taxon>Bacteria</taxon>
        <taxon>Bacillati</taxon>
        <taxon>Bacillota</taxon>
        <taxon>Bacilli</taxon>
        <taxon>Bacillales</taxon>
        <taxon>Staphylococcaceae</taxon>
        <taxon>Staphylococcus</taxon>
    </lineage>
</organism>
<dbReference type="Proteomes" id="UP000095768">
    <property type="component" value="Unassembled WGS sequence"/>
</dbReference>
<dbReference type="RefSeq" id="WP_069995190.1">
    <property type="nucleotide sequence ID" value="NZ_FMPG01000003.1"/>
</dbReference>
<reference evidence="2 4" key="1">
    <citation type="submission" date="2016-09" db="EMBL/GenBank/DDBJ databases">
        <authorList>
            <consortium name="Pathogen Informatics"/>
        </authorList>
    </citation>
    <scope>NUCLEOTIDE SEQUENCE [LARGE SCALE GENOMIC DNA]</scope>
    <source>
        <strain evidence="2 4">82B</strain>
    </source>
</reference>
<gene>
    <name evidence="2" type="ORF">SAMEA2297795_01124</name>
    <name evidence="1" type="ORF">SAMEA2297796_00979</name>
</gene>